<feature type="signal peptide" evidence="6">
    <location>
        <begin position="1"/>
        <end position="30"/>
    </location>
</feature>
<dbReference type="EMBL" id="FNCI01000002">
    <property type="protein sequence ID" value="SDF87252.1"/>
    <property type="molecule type" value="Genomic_DNA"/>
</dbReference>
<dbReference type="RefSeq" id="WP_092523521.1">
    <property type="nucleotide sequence ID" value="NZ_FNCI01000002.1"/>
</dbReference>
<organism evidence="8 9">
    <name type="scientific">Onishia taeanensis</name>
    <dbReference type="NCBI Taxonomy" id="284577"/>
    <lineage>
        <taxon>Bacteria</taxon>
        <taxon>Pseudomonadati</taxon>
        <taxon>Pseudomonadota</taxon>
        <taxon>Gammaproteobacteria</taxon>
        <taxon>Oceanospirillales</taxon>
        <taxon>Halomonadaceae</taxon>
        <taxon>Onishia</taxon>
    </lineage>
</organism>
<evidence type="ECO:0000313" key="9">
    <source>
        <dbReference type="Proteomes" id="UP000198641"/>
    </source>
</evidence>
<dbReference type="SUPFAM" id="SSF53807">
    <property type="entry name" value="Helical backbone' metal receptor"/>
    <property type="match status" value="1"/>
</dbReference>
<dbReference type="OrthoDB" id="6160519at2"/>
<evidence type="ECO:0000256" key="1">
    <source>
        <dbReference type="ARBA" id="ARBA00004196"/>
    </source>
</evidence>
<evidence type="ECO:0000256" key="4">
    <source>
        <dbReference type="ARBA" id="ARBA00022496"/>
    </source>
</evidence>
<gene>
    <name evidence="8" type="ORF">SAMN05216571_102394</name>
</gene>
<name>A0A1G7PLF4_9GAMM</name>
<evidence type="ECO:0000256" key="2">
    <source>
        <dbReference type="ARBA" id="ARBA00008814"/>
    </source>
</evidence>
<evidence type="ECO:0000256" key="6">
    <source>
        <dbReference type="SAM" id="SignalP"/>
    </source>
</evidence>
<evidence type="ECO:0000313" key="8">
    <source>
        <dbReference type="EMBL" id="SDF87252.1"/>
    </source>
</evidence>
<dbReference type="Proteomes" id="UP000198641">
    <property type="component" value="Unassembled WGS sequence"/>
</dbReference>
<comment type="similarity">
    <text evidence="2">Belongs to the bacterial solute-binding protein 8 family.</text>
</comment>
<keyword evidence="4" id="KW-0408">Iron</keyword>
<keyword evidence="5 6" id="KW-0732">Signal</keyword>
<dbReference type="Gene3D" id="3.40.50.1980">
    <property type="entry name" value="Nitrogenase molybdenum iron protein domain"/>
    <property type="match status" value="2"/>
</dbReference>
<evidence type="ECO:0000256" key="5">
    <source>
        <dbReference type="ARBA" id="ARBA00022729"/>
    </source>
</evidence>
<feature type="domain" description="Fe/B12 periplasmic-binding" evidence="7">
    <location>
        <begin position="34"/>
        <end position="291"/>
    </location>
</feature>
<reference evidence="8 9" key="1">
    <citation type="submission" date="2016-10" db="EMBL/GenBank/DDBJ databases">
        <authorList>
            <person name="de Groot N.N."/>
        </authorList>
    </citation>
    <scope>NUCLEOTIDE SEQUENCE [LARGE SCALE GENOMIC DNA]</scope>
    <source>
        <strain evidence="8 9">BH539</strain>
    </source>
</reference>
<dbReference type="InterPro" id="IPR051313">
    <property type="entry name" value="Bact_iron-sidero_bind"/>
</dbReference>
<evidence type="ECO:0000256" key="3">
    <source>
        <dbReference type="ARBA" id="ARBA00022448"/>
    </source>
</evidence>
<dbReference type="PANTHER" id="PTHR30532">
    <property type="entry name" value="IRON III DICITRATE-BINDING PERIPLASMIC PROTEIN"/>
    <property type="match status" value="1"/>
</dbReference>
<protein>
    <submittedName>
        <fullName evidence="8">Iron complex transport system substrate-binding protein</fullName>
    </submittedName>
</protein>
<keyword evidence="4" id="KW-0410">Iron transport</keyword>
<dbReference type="AlphaFoldDB" id="A0A1G7PLF4"/>
<keyword evidence="3" id="KW-0813">Transport</keyword>
<keyword evidence="9" id="KW-1185">Reference proteome</keyword>
<dbReference type="InterPro" id="IPR002491">
    <property type="entry name" value="ABC_transptr_periplasmic_BD"/>
</dbReference>
<dbReference type="GO" id="GO:1901678">
    <property type="term" value="P:iron coordination entity transport"/>
    <property type="evidence" value="ECO:0007669"/>
    <property type="project" value="UniProtKB-ARBA"/>
</dbReference>
<dbReference type="Pfam" id="PF01497">
    <property type="entry name" value="Peripla_BP_2"/>
    <property type="match status" value="1"/>
</dbReference>
<dbReference type="GO" id="GO:0030288">
    <property type="term" value="C:outer membrane-bounded periplasmic space"/>
    <property type="evidence" value="ECO:0007669"/>
    <property type="project" value="TreeGrafter"/>
</dbReference>
<dbReference type="PANTHER" id="PTHR30532:SF1">
    <property type="entry name" value="IRON(3+)-HYDROXAMATE-BINDING PROTEIN FHUD"/>
    <property type="match status" value="1"/>
</dbReference>
<comment type="subcellular location">
    <subcellularLocation>
        <location evidence="1">Cell envelope</location>
    </subcellularLocation>
</comment>
<proteinExistence type="inferred from homology"/>
<dbReference type="STRING" id="284577.SAMN05216571_102394"/>
<keyword evidence="4" id="KW-0406">Ion transport</keyword>
<dbReference type="PROSITE" id="PS50983">
    <property type="entry name" value="FE_B12_PBP"/>
    <property type="match status" value="1"/>
</dbReference>
<evidence type="ECO:0000259" key="7">
    <source>
        <dbReference type="PROSITE" id="PS50983"/>
    </source>
</evidence>
<accession>A0A1G7PLF4</accession>
<sequence>MFHPSRLLVRLIGPLAVLFAFTTAATTATAAPSRLATLDWTIAETLIALDQPPVAAAQVDAYHAWVREPAMPSSVSDLGLRTQPNLELLASIDPDRILISPMFANLVPRLERIAPVDTLALYSPGRDTWDELCELTRSVAAMIDRPQAATRLIEATQAELSDLKSRLNDDAPPLLIVQFMDARHVRVFGENGLYQAVLERLGLTNAWTGKTNAWGFSLVPLEALVGIDARLVVVKPYPAGVRASLADSGLWQEVVRRQGAPLILEPVWSFGALPSAQRFANLLVTAMENTDAR</sequence>
<dbReference type="CDD" id="cd01146">
    <property type="entry name" value="FhuD"/>
    <property type="match status" value="1"/>
</dbReference>
<dbReference type="PRINTS" id="PR01715">
    <property type="entry name" value="FERRIBNDNGPP"/>
</dbReference>
<feature type="chain" id="PRO_5011729773" evidence="6">
    <location>
        <begin position="31"/>
        <end position="293"/>
    </location>
</feature>